<dbReference type="Proteomes" id="UP000249057">
    <property type="component" value="Unassembled WGS sequence"/>
</dbReference>
<proteinExistence type="predicted"/>
<evidence type="ECO:0000313" key="1">
    <source>
        <dbReference type="EMBL" id="RAH51118.1"/>
    </source>
</evidence>
<name>A0ACD1GPA8_9EURO</name>
<keyword evidence="2" id="KW-1185">Reference proteome</keyword>
<sequence length="476" mass="54111">MRRTWKGRIRLPLPPGPPRKLFLGNLRDLPKHGCKQWEHWYKHKALYGPISSVVAPNQTIIILNDPEIAVELFEKRSKNYSARPHAAFCKDLMKWDRLLALQGNLKEVREKRKLISSLIGSNRAIESSSTVQELEVRRFLWRTLQQPQELLDHIRREAGAVILKLTYGYVVEPKGRDAFIELADLSGSQFAKATEPGKWLVDTLPILKYVPSWFPGAEFQRLAKEWDGVLTALGGKPYTFAKKNYSRGVDKTSHVARHLATFGSKLTPHDEYLIQWSAADLYSGGTDTAFSSISEFFLAMALNPDIQEKAQEELDRVVGALQEVLRWHQVAPLALPREAAEEDVYGGYRIPRGAFLIPNIWGWLHDPQAYKDPMSFNPDRYLAGEGRTPEPDPRRFCFGTGRRICPGRFLAESSVYLMIAHSLAVFCIRKQTTSDGREIEPLVKPRSADHEALIRSIDEADVYYVGNSKDLDAIEM</sequence>
<dbReference type="EMBL" id="KZ825311">
    <property type="protein sequence ID" value="RAH51118.1"/>
    <property type="molecule type" value="Genomic_DNA"/>
</dbReference>
<reference evidence="1" key="1">
    <citation type="submission" date="2018-02" db="EMBL/GenBank/DDBJ databases">
        <title>The genomes of Aspergillus section Nigri reveals drivers in fungal speciation.</title>
        <authorList>
            <consortium name="DOE Joint Genome Institute"/>
            <person name="Vesth T.C."/>
            <person name="Nybo J."/>
            <person name="Theobald S."/>
            <person name="Brandl J."/>
            <person name="Frisvad J.C."/>
            <person name="Nielsen K.F."/>
            <person name="Lyhne E.K."/>
            <person name="Kogle M.E."/>
            <person name="Kuo A."/>
            <person name="Riley R."/>
            <person name="Clum A."/>
            <person name="Nolan M."/>
            <person name="Lipzen A."/>
            <person name="Salamov A."/>
            <person name="Henrissat B."/>
            <person name="Wiebenga A."/>
            <person name="De vries R.P."/>
            <person name="Grigoriev I.V."/>
            <person name="Mortensen U.H."/>
            <person name="Andersen M.R."/>
            <person name="Baker S.E."/>
        </authorList>
    </citation>
    <scope>NUCLEOTIDE SEQUENCE</scope>
    <source>
        <strain evidence="1">CBS 621.78</strain>
    </source>
</reference>
<accession>A0ACD1GPA8</accession>
<evidence type="ECO:0000313" key="2">
    <source>
        <dbReference type="Proteomes" id="UP000249057"/>
    </source>
</evidence>
<organism evidence="1 2">
    <name type="scientific">Aspergillus brunneoviolaceus CBS 621.78</name>
    <dbReference type="NCBI Taxonomy" id="1450534"/>
    <lineage>
        <taxon>Eukaryota</taxon>
        <taxon>Fungi</taxon>
        <taxon>Dikarya</taxon>
        <taxon>Ascomycota</taxon>
        <taxon>Pezizomycotina</taxon>
        <taxon>Eurotiomycetes</taxon>
        <taxon>Eurotiomycetidae</taxon>
        <taxon>Eurotiales</taxon>
        <taxon>Aspergillaceae</taxon>
        <taxon>Aspergillus</taxon>
        <taxon>Aspergillus subgen. Circumdati</taxon>
    </lineage>
</organism>
<gene>
    <name evidence="1" type="ORF">BO95DRAFT_448949</name>
</gene>
<protein>
    <submittedName>
        <fullName evidence="1">Cytochrome P450</fullName>
    </submittedName>
</protein>